<feature type="signal peptide" evidence="2">
    <location>
        <begin position="1"/>
        <end position="21"/>
    </location>
</feature>
<dbReference type="PANTHER" id="PTHR44103">
    <property type="entry name" value="PROPROTEIN CONVERTASE P"/>
    <property type="match status" value="1"/>
</dbReference>
<dbReference type="Gene3D" id="2.130.10.130">
    <property type="entry name" value="Integrin alpha, N-terminal"/>
    <property type="match status" value="1"/>
</dbReference>
<gene>
    <name evidence="3" type="ORF">Q4Q40_22960</name>
</gene>
<proteinExistence type="predicted"/>
<dbReference type="RefSeq" id="WP_303304398.1">
    <property type="nucleotide sequence ID" value="NZ_BAABDA010000003.1"/>
</dbReference>
<dbReference type="Pfam" id="PF13517">
    <property type="entry name" value="FG-GAP_3"/>
    <property type="match status" value="1"/>
</dbReference>
<name>A0ABT8WW11_9FLAO</name>
<feature type="chain" id="PRO_5047178239" evidence="2">
    <location>
        <begin position="22"/>
        <end position="471"/>
    </location>
</feature>
<dbReference type="InterPro" id="IPR013517">
    <property type="entry name" value="FG-GAP"/>
</dbReference>
<reference evidence="3" key="1">
    <citation type="submission" date="2023-07" db="EMBL/GenBank/DDBJ databases">
        <title>Two novel species in the genus Flavivirga.</title>
        <authorList>
            <person name="Kwon K."/>
        </authorList>
    </citation>
    <scope>NUCLEOTIDE SEQUENCE</scope>
    <source>
        <strain evidence="3">KACC 14158</strain>
    </source>
</reference>
<keyword evidence="1 2" id="KW-0732">Signal</keyword>
<accession>A0ABT8WW11</accession>
<keyword evidence="4" id="KW-1185">Reference proteome</keyword>
<evidence type="ECO:0000313" key="4">
    <source>
        <dbReference type="Proteomes" id="UP001176806"/>
    </source>
</evidence>
<dbReference type="EMBL" id="JAUOEL010000011">
    <property type="protein sequence ID" value="MDO5977067.1"/>
    <property type="molecule type" value="Genomic_DNA"/>
</dbReference>
<evidence type="ECO:0000313" key="3">
    <source>
        <dbReference type="EMBL" id="MDO5977067.1"/>
    </source>
</evidence>
<dbReference type="InterPro" id="IPR028994">
    <property type="entry name" value="Integrin_alpha_N"/>
</dbReference>
<sequence length="471" mass="52713">MKKTILVTHLMFCALILQSFAQSTKEKDNIHLTYVNDTRTANDFPELIQSSIPGAPKLENPQLIMGNSVPVCGEGYGWAAPAVYDWNSDGKKDLLIGEYTSGLKMGLNIGNLIRIYQNNGSDTIPEFNDDYTYAWEVNDLKESTGAPLSINTSCCFPFMPRFKDLNGDGFIDLLSGQYCPGYISWFRGSSKKGFLPEVKLKEHYDPKIDGTNNLSLPITEPESWNYWVASSADFGDFDGDGDQDMILGGAALRFCENIGTKSTPEFGKRTLLFDVKGNQLKSNSSVVPYVVDWDRDGILDILMTDAYQKKGSLAVTFFKGLQPDYVADGRDSLQFEVGIPLFTAKNNGKAFPGSWLNICVADWNSDGVNDLLIGTSIIIIDGAFNHRVSWSWESETGVSKKNPAYFSDRKKEKIAQQIKASNEHQKRLGLGDEVYNKTYMGEQRIIKHYYGQEEYKNLAHVGYVYVMLGRK</sequence>
<dbReference type="Proteomes" id="UP001176806">
    <property type="component" value="Unassembled WGS sequence"/>
</dbReference>
<organism evidence="3 4">
    <name type="scientific">Flavivirga jejuensis</name>
    <dbReference type="NCBI Taxonomy" id="870487"/>
    <lineage>
        <taxon>Bacteria</taxon>
        <taxon>Pseudomonadati</taxon>
        <taxon>Bacteroidota</taxon>
        <taxon>Flavobacteriia</taxon>
        <taxon>Flavobacteriales</taxon>
        <taxon>Flavobacteriaceae</taxon>
        <taxon>Flavivirga</taxon>
    </lineage>
</organism>
<dbReference type="PANTHER" id="PTHR44103:SF1">
    <property type="entry name" value="PROPROTEIN CONVERTASE P"/>
    <property type="match status" value="1"/>
</dbReference>
<protein>
    <submittedName>
        <fullName evidence="3">FG-GAP-like repeat-containing protein</fullName>
    </submittedName>
</protein>
<dbReference type="SUPFAM" id="SSF69318">
    <property type="entry name" value="Integrin alpha N-terminal domain"/>
    <property type="match status" value="1"/>
</dbReference>
<evidence type="ECO:0000256" key="1">
    <source>
        <dbReference type="ARBA" id="ARBA00022729"/>
    </source>
</evidence>
<comment type="caution">
    <text evidence="3">The sequence shown here is derived from an EMBL/GenBank/DDBJ whole genome shotgun (WGS) entry which is preliminary data.</text>
</comment>
<evidence type="ECO:0000256" key="2">
    <source>
        <dbReference type="SAM" id="SignalP"/>
    </source>
</evidence>